<name>A0A9N7Z572_PLEPL</name>
<comment type="caution">
    <text evidence="1">The sequence shown here is derived from an EMBL/GenBank/DDBJ whole genome shotgun (WGS) entry which is preliminary data.</text>
</comment>
<dbReference type="Proteomes" id="UP001153269">
    <property type="component" value="Unassembled WGS sequence"/>
</dbReference>
<evidence type="ECO:0000313" key="1">
    <source>
        <dbReference type="EMBL" id="CAB1450601.1"/>
    </source>
</evidence>
<sequence length="93" mass="10390">METGPLFISNFSPQIGIRRWALQCLKHHFLRLWCGKHDLIPVQCFSSDSPSLQIVFVWHRSEGVIVHHCGGWWSAASSGKARAETTAGSVQDS</sequence>
<dbReference type="EMBL" id="CADEAL010004060">
    <property type="protein sequence ID" value="CAB1450601.1"/>
    <property type="molecule type" value="Genomic_DNA"/>
</dbReference>
<gene>
    <name evidence="1" type="ORF">PLEPLA_LOCUS38293</name>
</gene>
<accession>A0A9N7Z572</accession>
<evidence type="ECO:0000313" key="2">
    <source>
        <dbReference type="Proteomes" id="UP001153269"/>
    </source>
</evidence>
<dbReference type="AlphaFoldDB" id="A0A9N7Z572"/>
<organism evidence="1 2">
    <name type="scientific">Pleuronectes platessa</name>
    <name type="common">European plaice</name>
    <dbReference type="NCBI Taxonomy" id="8262"/>
    <lineage>
        <taxon>Eukaryota</taxon>
        <taxon>Metazoa</taxon>
        <taxon>Chordata</taxon>
        <taxon>Craniata</taxon>
        <taxon>Vertebrata</taxon>
        <taxon>Euteleostomi</taxon>
        <taxon>Actinopterygii</taxon>
        <taxon>Neopterygii</taxon>
        <taxon>Teleostei</taxon>
        <taxon>Neoteleostei</taxon>
        <taxon>Acanthomorphata</taxon>
        <taxon>Carangaria</taxon>
        <taxon>Pleuronectiformes</taxon>
        <taxon>Pleuronectoidei</taxon>
        <taxon>Pleuronectidae</taxon>
        <taxon>Pleuronectes</taxon>
    </lineage>
</organism>
<keyword evidence="2" id="KW-1185">Reference proteome</keyword>
<protein>
    <submittedName>
        <fullName evidence="1">Uncharacterized protein</fullName>
    </submittedName>
</protein>
<proteinExistence type="predicted"/>
<reference evidence="1" key="1">
    <citation type="submission" date="2020-03" db="EMBL/GenBank/DDBJ databases">
        <authorList>
            <person name="Weist P."/>
        </authorList>
    </citation>
    <scope>NUCLEOTIDE SEQUENCE</scope>
</reference>